<sequence>MPFSLPIDVRFSDVDALGHVNHAMFIVYLEHARTRWWAGYLDGRPFSEEGFYIAHVEMDYRKPIHLGDAVQVEVRCVHVGNTSFTLAYRVTRGGDRVVLAEGQTVQVMVDLATGRPRPIRPQTQAWLQSQV</sequence>
<dbReference type="InterPro" id="IPR029069">
    <property type="entry name" value="HotDog_dom_sf"/>
</dbReference>
<gene>
    <name evidence="3" type="ORF">METESE_36800</name>
</gene>
<dbReference type="RefSeq" id="WP_243331810.1">
    <property type="nucleotide sequence ID" value="NZ_AP027081.1"/>
</dbReference>
<proteinExistence type="inferred from homology"/>
<keyword evidence="4" id="KW-1185">Reference proteome</keyword>
<protein>
    <submittedName>
        <fullName evidence="3">Thioesterase</fullName>
    </submittedName>
</protein>
<dbReference type="Proteomes" id="UP001228113">
    <property type="component" value="Chromosome"/>
</dbReference>
<dbReference type="EMBL" id="AP027081">
    <property type="protein sequence ID" value="BDU78722.1"/>
    <property type="molecule type" value="Genomic_DNA"/>
</dbReference>
<dbReference type="Pfam" id="PF13279">
    <property type="entry name" value="4HBT_2"/>
    <property type="match status" value="1"/>
</dbReference>
<dbReference type="SUPFAM" id="SSF54637">
    <property type="entry name" value="Thioesterase/thiol ester dehydrase-isomerase"/>
    <property type="match status" value="1"/>
</dbReference>
<dbReference type="GO" id="GO:0047617">
    <property type="term" value="F:fatty acyl-CoA hydrolase activity"/>
    <property type="evidence" value="ECO:0007669"/>
    <property type="project" value="TreeGrafter"/>
</dbReference>
<evidence type="ECO:0000256" key="2">
    <source>
        <dbReference type="ARBA" id="ARBA00022801"/>
    </source>
</evidence>
<dbReference type="InterPro" id="IPR006684">
    <property type="entry name" value="YbgC/YbaW"/>
</dbReference>
<dbReference type="PANTHER" id="PTHR31793">
    <property type="entry name" value="4-HYDROXYBENZOYL-COA THIOESTERASE FAMILY MEMBER"/>
    <property type="match status" value="1"/>
</dbReference>
<dbReference type="InterPro" id="IPR050563">
    <property type="entry name" value="4-hydroxybenzoyl-CoA_TE"/>
</dbReference>
<accession>A0AA48H340</accession>
<comment type="similarity">
    <text evidence="1">Belongs to the 4-hydroxybenzoyl-CoA thioesterase family.</text>
</comment>
<dbReference type="PANTHER" id="PTHR31793:SF27">
    <property type="entry name" value="NOVEL THIOESTERASE SUPERFAMILY DOMAIN AND SAPOSIN A-TYPE DOMAIN CONTAINING PROTEIN (0610012H03RIK)"/>
    <property type="match status" value="1"/>
</dbReference>
<dbReference type="KEGG" id="msea:METESE_36800"/>
<organism evidence="3 4">
    <name type="scientific">Mesoterricola sediminis</name>
    <dbReference type="NCBI Taxonomy" id="2927980"/>
    <lineage>
        <taxon>Bacteria</taxon>
        <taxon>Pseudomonadati</taxon>
        <taxon>Acidobacteriota</taxon>
        <taxon>Holophagae</taxon>
        <taxon>Holophagales</taxon>
        <taxon>Holophagaceae</taxon>
        <taxon>Mesoterricola</taxon>
    </lineage>
</organism>
<name>A0AA48H340_9BACT</name>
<evidence type="ECO:0000313" key="4">
    <source>
        <dbReference type="Proteomes" id="UP001228113"/>
    </source>
</evidence>
<evidence type="ECO:0000313" key="3">
    <source>
        <dbReference type="EMBL" id="BDU78722.1"/>
    </source>
</evidence>
<dbReference type="PIRSF" id="PIRSF003230">
    <property type="entry name" value="YbgC"/>
    <property type="match status" value="1"/>
</dbReference>
<keyword evidence="2" id="KW-0378">Hydrolase</keyword>
<reference evidence="3" key="1">
    <citation type="journal article" date="2023" name="Int. J. Syst. Evol. Microbiol.">
        <title>Mesoterricola silvestris gen. nov., sp. nov., Mesoterricola sediminis sp. nov., Geothrix oryzae sp. nov., Geothrix edaphica sp. nov., Geothrix rubra sp. nov., and Geothrix limicola sp. nov., six novel members of Acidobacteriota isolated from soils.</title>
        <authorList>
            <person name="Itoh H."/>
            <person name="Sugisawa Y."/>
            <person name="Mise K."/>
            <person name="Xu Z."/>
            <person name="Kuniyasu M."/>
            <person name="Ushijima N."/>
            <person name="Kawano K."/>
            <person name="Kobayashi E."/>
            <person name="Shiratori Y."/>
            <person name="Masuda Y."/>
            <person name="Senoo K."/>
        </authorList>
    </citation>
    <scope>NUCLEOTIDE SEQUENCE</scope>
    <source>
        <strain evidence="3">W786</strain>
    </source>
</reference>
<dbReference type="CDD" id="cd00586">
    <property type="entry name" value="4HBT"/>
    <property type="match status" value="1"/>
</dbReference>
<evidence type="ECO:0000256" key="1">
    <source>
        <dbReference type="ARBA" id="ARBA00005953"/>
    </source>
</evidence>
<dbReference type="Gene3D" id="3.10.129.10">
    <property type="entry name" value="Hotdog Thioesterase"/>
    <property type="match status" value="1"/>
</dbReference>
<dbReference type="AlphaFoldDB" id="A0AA48H340"/>